<accession>A0A839SXS0</accession>
<organism evidence="10 11">
    <name type="scientific">Limibacillus halophilus</name>
    <dbReference type="NCBI Taxonomy" id="1579333"/>
    <lineage>
        <taxon>Bacteria</taxon>
        <taxon>Pseudomonadati</taxon>
        <taxon>Pseudomonadota</taxon>
        <taxon>Alphaproteobacteria</taxon>
        <taxon>Rhodospirillales</taxon>
        <taxon>Rhodovibrionaceae</taxon>
        <taxon>Limibacillus</taxon>
    </lineage>
</organism>
<dbReference type="EMBL" id="JACHXA010000005">
    <property type="protein sequence ID" value="MBB3065815.1"/>
    <property type="molecule type" value="Genomic_DNA"/>
</dbReference>
<feature type="transmembrane region" description="Helical" evidence="9">
    <location>
        <begin position="179"/>
        <end position="202"/>
    </location>
</feature>
<keyword evidence="7 9" id="KW-0472">Membrane</keyword>
<evidence type="ECO:0000313" key="10">
    <source>
        <dbReference type="EMBL" id="MBB3065815.1"/>
    </source>
</evidence>
<dbReference type="PANTHER" id="PTHR11795:SF442">
    <property type="entry name" value="ABC TRANSPORTER ATP-BINDING PROTEIN"/>
    <property type="match status" value="1"/>
</dbReference>
<feature type="transmembrane region" description="Helical" evidence="9">
    <location>
        <begin position="42"/>
        <end position="58"/>
    </location>
</feature>
<keyword evidence="3" id="KW-1003">Cell membrane</keyword>
<dbReference type="InterPro" id="IPR052157">
    <property type="entry name" value="BCAA_transport_permease"/>
</dbReference>
<evidence type="ECO:0000313" key="11">
    <source>
        <dbReference type="Proteomes" id="UP000581135"/>
    </source>
</evidence>
<feature type="transmembrane region" description="Helical" evidence="9">
    <location>
        <begin position="140"/>
        <end position="159"/>
    </location>
</feature>
<keyword evidence="6 9" id="KW-1133">Transmembrane helix</keyword>
<dbReference type="PANTHER" id="PTHR11795">
    <property type="entry name" value="BRANCHED-CHAIN AMINO ACID TRANSPORT SYSTEM PERMEASE PROTEIN LIVH"/>
    <property type="match status" value="1"/>
</dbReference>
<reference evidence="10 11" key="1">
    <citation type="submission" date="2020-08" db="EMBL/GenBank/DDBJ databases">
        <title>Genomic Encyclopedia of Type Strains, Phase III (KMG-III): the genomes of soil and plant-associated and newly described type strains.</title>
        <authorList>
            <person name="Whitman W."/>
        </authorList>
    </citation>
    <scope>NUCLEOTIDE SEQUENCE [LARGE SCALE GENOMIC DNA]</scope>
    <source>
        <strain evidence="10 11">CECT 8803</strain>
    </source>
</reference>
<dbReference type="RefSeq" id="WP_183416637.1">
    <property type="nucleotide sequence ID" value="NZ_JACHXA010000005.1"/>
</dbReference>
<gene>
    <name evidence="10" type="ORF">FHR98_002111</name>
</gene>
<sequence>MLLLLEQILNGLQFGVMLFLLAAGLTLVLGIMNLVNLAHGSLYMVGAFVTAAVTSWSGSFMIGLAIALPATMLVGMLVEVIVLRRLYPRHHLDQVLATFGLILFFNELVRVLWGPRPVFLDVPEFLNGSVELLPGIPYPAYRLAIILVGLLVALFLYFLTQRTRIGMLIRAGASNREMVGALGVNVGLLYTIVFGIGAMLAGLAGVMAGPVYSVEMGMGEAILIQVFVVIVIGGIGSIRGALIGSILVGLVDTLGRSFLPTALRLIMDPSRADGMGSALSSMSIYMLMALVLFVKPQGLFRAHG</sequence>
<dbReference type="GO" id="GO:0022857">
    <property type="term" value="F:transmembrane transporter activity"/>
    <property type="evidence" value="ECO:0007669"/>
    <property type="project" value="InterPro"/>
</dbReference>
<evidence type="ECO:0000256" key="8">
    <source>
        <dbReference type="ARBA" id="ARBA00037998"/>
    </source>
</evidence>
<feature type="transmembrane region" description="Helical" evidence="9">
    <location>
        <begin position="272"/>
        <end position="294"/>
    </location>
</feature>
<dbReference type="GO" id="GO:0006865">
    <property type="term" value="P:amino acid transport"/>
    <property type="evidence" value="ECO:0007669"/>
    <property type="project" value="UniProtKB-KW"/>
</dbReference>
<feature type="transmembrane region" description="Helical" evidence="9">
    <location>
        <begin position="64"/>
        <end position="83"/>
    </location>
</feature>
<dbReference type="Proteomes" id="UP000581135">
    <property type="component" value="Unassembled WGS sequence"/>
</dbReference>
<evidence type="ECO:0000256" key="6">
    <source>
        <dbReference type="ARBA" id="ARBA00022989"/>
    </source>
</evidence>
<keyword evidence="11" id="KW-1185">Reference proteome</keyword>
<keyword evidence="5" id="KW-0029">Amino-acid transport</keyword>
<dbReference type="GO" id="GO:0005886">
    <property type="term" value="C:plasma membrane"/>
    <property type="evidence" value="ECO:0007669"/>
    <property type="project" value="UniProtKB-SubCell"/>
</dbReference>
<dbReference type="InterPro" id="IPR001851">
    <property type="entry name" value="ABC_transp_permease"/>
</dbReference>
<dbReference type="CDD" id="cd06582">
    <property type="entry name" value="TM_PBP1_LivH_like"/>
    <property type="match status" value="1"/>
</dbReference>
<evidence type="ECO:0000256" key="1">
    <source>
        <dbReference type="ARBA" id="ARBA00004651"/>
    </source>
</evidence>
<protein>
    <submittedName>
        <fullName evidence="10">Branched-chain amino acid transport system permease protein</fullName>
    </submittedName>
</protein>
<evidence type="ECO:0000256" key="4">
    <source>
        <dbReference type="ARBA" id="ARBA00022692"/>
    </source>
</evidence>
<evidence type="ECO:0000256" key="2">
    <source>
        <dbReference type="ARBA" id="ARBA00022448"/>
    </source>
</evidence>
<evidence type="ECO:0000256" key="5">
    <source>
        <dbReference type="ARBA" id="ARBA00022970"/>
    </source>
</evidence>
<comment type="caution">
    <text evidence="10">The sequence shown here is derived from an EMBL/GenBank/DDBJ whole genome shotgun (WGS) entry which is preliminary data.</text>
</comment>
<comment type="subcellular location">
    <subcellularLocation>
        <location evidence="1">Cell membrane</location>
        <topology evidence="1">Multi-pass membrane protein</topology>
    </subcellularLocation>
</comment>
<dbReference type="AlphaFoldDB" id="A0A839SXS0"/>
<dbReference type="Pfam" id="PF02653">
    <property type="entry name" value="BPD_transp_2"/>
    <property type="match status" value="1"/>
</dbReference>
<keyword evidence="2" id="KW-0813">Transport</keyword>
<feature type="transmembrane region" description="Helical" evidence="9">
    <location>
        <begin position="95"/>
        <end position="113"/>
    </location>
</feature>
<name>A0A839SXS0_9PROT</name>
<proteinExistence type="inferred from homology"/>
<evidence type="ECO:0000256" key="9">
    <source>
        <dbReference type="SAM" id="Phobius"/>
    </source>
</evidence>
<feature type="transmembrane region" description="Helical" evidence="9">
    <location>
        <begin position="222"/>
        <end position="251"/>
    </location>
</feature>
<keyword evidence="4 9" id="KW-0812">Transmembrane</keyword>
<evidence type="ECO:0000256" key="7">
    <source>
        <dbReference type="ARBA" id="ARBA00023136"/>
    </source>
</evidence>
<feature type="transmembrane region" description="Helical" evidence="9">
    <location>
        <begin position="12"/>
        <end position="35"/>
    </location>
</feature>
<comment type="similarity">
    <text evidence="8">Belongs to the binding-protein-dependent transport system permease family. LivHM subfamily.</text>
</comment>
<evidence type="ECO:0000256" key="3">
    <source>
        <dbReference type="ARBA" id="ARBA00022475"/>
    </source>
</evidence>